<dbReference type="GO" id="GO:0005886">
    <property type="term" value="C:plasma membrane"/>
    <property type="evidence" value="ECO:0007669"/>
    <property type="project" value="UniProtKB-SubCell"/>
</dbReference>
<dbReference type="PRINTS" id="PR01988">
    <property type="entry name" value="EXPORTERBACE"/>
</dbReference>
<dbReference type="AlphaFoldDB" id="A0A161RGS4"/>
<dbReference type="InterPro" id="IPR020846">
    <property type="entry name" value="MFS_dom"/>
</dbReference>
<dbReference type="CDD" id="cd06173">
    <property type="entry name" value="MFS_MefA_like"/>
    <property type="match status" value="1"/>
</dbReference>
<comment type="caution">
    <text evidence="9">The sequence shown here is derived from an EMBL/GenBank/DDBJ whole genome shotgun (WGS) entry which is preliminary data.</text>
</comment>
<proteinExistence type="predicted"/>
<evidence type="ECO:0000256" key="7">
    <source>
        <dbReference type="SAM" id="Phobius"/>
    </source>
</evidence>
<feature type="transmembrane region" description="Helical" evidence="7">
    <location>
        <begin position="369"/>
        <end position="389"/>
    </location>
</feature>
<dbReference type="OrthoDB" id="2156306at2"/>
<feature type="transmembrane region" description="Helical" evidence="7">
    <location>
        <begin position="334"/>
        <end position="357"/>
    </location>
</feature>
<dbReference type="InterPro" id="IPR036259">
    <property type="entry name" value="MFS_trans_sf"/>
</dbReference>
<feature type="transmembrane region" description="Helical" evidence="7">
    <location>
        <begin position="39"/>
        <end position="60"/>
    </location>
</feature>
<evidence type="ECO:0000256" key="2">
    <source>
        <dbReference type="ARBA" id="ARBA00022448"/>
    </source>
</evidence>
<evidence type="ECO:0000256" key="5">
    <source>
        <dbReference type="ARBA" id="ARBA00022989"/>
    </source>
</evidence>
<dbReference type="PROSITE" id="PS50850">
    <property type="entry name" value="MFS"/>
    <property type="match status" value="1"/>
</dbReference>
<keyword evidence="2" id="KW-0813">Transport</keyword>
<feature type="transmembrane region" description="Helical" evidence="7">
    <location>
        <begin position="130"/>
        <end position="154"/>
    </location>
</feature>
<dbReference type="Pfam" id="PF07690">
    <property type="entry name" value="MFS_1"/>
    <property type="match status" value="1"/>
</dbReference>
<evidence type="ECO:0000313" key="10">
    <source>
        <dbReference type="Proteomes" id="UP000076490"/>
    </source>
</evidence>
<keyword evidence="6 7" id="KW-0472">Membrane</keyword>
<name>A0A161RGS4_9BACL</name>
<keyword evidence="3" id="KW-1003">Cell membrane</keyword>
<evidence type="ECO:0000256" key="1">
    <source>
        <dbReference type="ARBA" id="ARBA00004651"/>
    </source>
</evidence>
<dbReference type="InterPro" id="IPR011701">
    <property type="entry name" value="MFS"/>
</dbReference>
<dbReference type="SUPFAM" id="SSF103473">
    <property type="entry name" value="MFS general substrate transporter"/>
    <property type="match status" value="1"/>
</dbReference>
<dbReference type="GO" id="GO:0022857">
    <property type="term" value="F:transmembrane transporter activity"/>
    <property type="evidence" value="ECO:0007669"/>
    <property type="project" value="InterPro"/>
</dbReference>
<feature type="transmembrane region" description="Helical" evidence="7">
    <location>
        <begin position="7"/>
        <end position="33"/>
    </location>
</feature>
<reference evidence="9 10" key="1">
    <citation type="submission" date="2016-01" db="EMBL/GenBank/DDBJ databases">
        <title>Whole genome sequencing of Bhargavaea cecembensis T14.</title>
        <authorList>
            <person name="Hong K.W."/>
        </authorList>
    </citation>
    <scope>NUCLEOTIDE SEQUENCE [LARGE SCALE GENOMIC DNA]</scope>
    <source>
        <strain evidence="9 10">T14</strain>
    </source>
</reference>
<dbReference type="PANTHER" id="PTHR43266">
    <property type="entry name" value="MACROLIDE-EFFLUX PROTEIN"/>
    <property type="match status" value="1"/>
</dbReference>
<dbReference type="InterPro" id="IPR022324">
    <property type="entry name" value="Bacilysin_exporter_BacE_put"/>
</dbReference>
<evidence type="ECO:0000259" key="8">
    <source>
        <dbReference type="PROSITE" id="PS50850"/>
    </source>
</evidence>
<feature type="transmembrane region" description="Helical" evidence="7">
    <location>
        <begin position="213"/>
        <end position="231"/>
    </location>
</feature>
<dbReference type="RefSeq" id="WP_063182217.1">
    <property type="nucleotide sequence ID" value="NZ_LQNT01000011.1"/>
</dbReference>
<accession>A0A161RGS4</accession>
<feature type="transmembrane region" description="Helical" evidence="7">
    <location>
        <begin position="279"/>
        <end position="295"/>
    </location>
</feature>
<keyword evidence="5 7" id="KW-1133">Transmembrane helix</keyword>
<evidence type="ECO:0000256" key="3">
    <source>
        <dbReference type="ARBA" id="ARBA00022475"/>
    </source>
</evidence>
<comment type="subcellular location">
    <subcellularLocation>
        <location evidence="1">Cell membrane</location>
        <topology evidence="1">Multi-pass membrane protein</topology>
    </subcellularLocation>
</comment>
<sequence length="402" mass="43432">MRRSTLYGLLIGGIGVSQFGNWIYLIALNLLVFDMTGSAAAVALLYVIGPSARVVMSLFAGSVIDRSDKKRLMIASDVIRGVLVCMMPFAGSIWLVYLLVFLTNATGTFFGPSSTFVITKLVPDNERKRFNSFMGMMNSGAFLIGPALAGVLILTVGTTWTVFLNSATFFLCAVAIALLPVPKETGAPSGRFGWRMLRDDFGEVARFIRSEPFFFRIYLIFQTALMLAFALDSQEVTFIKQDLALDDQKYGLLVSTAGAGSLIGASLSAAFAKKLSLQAYLGFGTVLTMAAYAAFYSSAGLYTAMIAFILLGIFMAFSNAGYDTFYQRNVPTALMGRVGSLAAIFQNVLQILFTLLLGMLAEWFSVQGATIGFALLAIVLAGILSISVFDRKKAGYFEAETA</sequence>
<evidence type="ECO:0000256" key="4">
    <source>
        <dbReference type="ARBA" id="ARBA00022692"/>
    </source>
</evidence>
<gene>
    <name evidence="9" type="ORF">AV656_11505</name>
</gene>
<dbReference type="EMBL" id="LQNT01000011">
    <property type="protein sequence ID" value="KZE37198.1"/>
    <property type="molecule type" value="Genomic_DNA"/>
</dbReference>
<dbReference type="Proteomes" id="UP000076490">
    <property type="component" value="Unassembled WGS sequence"/>
</dbReference>
<dbReference type="Gene3D" id="1.20.1250.20">
    <property type="entry name" value="MFS general substrate transporter like domains"/>
    <property type="match status" value="1"/>
</dbReference>
<protein>
    <submittedName>
        <fullName evidence="9">Permease</fullName>
    </submittedName>
</protein>
<dbReference type="PANTHER" id="PTHR43266:SF2">
    <property type="entry name" value="MAJOR FACILITATOR SUPERFAMILY (MFS) PROFILE DOMAIN-CONTAINING PROTEIN"/>
    <property type="match status" value="1"/>
</dbReference>
<feature type="transmembrane region" description="Helical" evidence="7">
    <location>
        <begin position="251"/>
        <end position="272"/>
    </location>
</feature>
<feature type="domain" description="Major facilitator superfamily (MFS) profile" evidence="8">
    <location>
        <begin position="1"/>
        <end position="393"/>
    </location>
</feature>
<feature type="transmembrane region" description="Helical" evidence="7">
    <location>
        <begin position="301"/>
        <end position="322"/>
    </location>
</feature>
<evidence type="ECO:0000313" key="9">
    <source>
        <dbReference type="EMBL" id="KZE37198.1"/>
    </source>
</evidence>
<organism evidence="9 10">
    <name type="scientific">Bhargavaea cecembensis</name>
    <dbReference type="NCBI Taxonomy" id="394098"/>
    <lineage>
        <taxon>Bacteria</taxon>
        <taxon>Bacillati</taxon>
        <taxon>Bacillota</taxon>
        <taxon>Bacilli</taxon>
        <taxon>Bacillales</taxon>
        <taxon>Caryophanaceae</taxon>
        <taxon>Bhargavaea</taxon>
    </lineage>
</organism>
<keyword evidence="4 7" id="KW-0812">Transmembrane</keyword>
<evidence type="ECO:0000256" key="6">
    <source>
        <dbReference type="ARBA" id="ARBA00023136"/>
    </source>
</evidence>